<comment type="similarity">
    <text evidence="1">Belongs to the methyltransferase superfamily. L-isoaspartyl/D-aspartyl protein methyltransferase family.</text>
</comment>
<dbReference type="InterPro" id="IPR029063">
    <property type="entry name" value="SAM-dependent_MTases_sf"/>
</dbReference>
<evidence type="ECO:0000256" key="2">
    <source>
        <dbReference type="ARBA" id="ARBA00013346"/>
    </source>
</evidence>
<dbReference type="OrthoDB" id="9798496at2"/>
<dbReference type="AlphaFoldDB" id="A0A5B8I7B4"/>
<dbReference type="RefSeq" id="WP_146365003.1">
    <property type="nucleotide sequence ID" value="NZ_CP042261.1"/>
</dbReference>
<evidence type="ECO:0000256" key="1">
    <source>
        <dbReference type="ARBA" id="ARBA00005369"/>
    </source>
</evidence>
<dbReference type="Proteomes" id="UP000318483">
    <property type="component" value="Chromosome"/>
</dbReference>
<evidence type="ECO:0000313" key="4">
    <source>
        <dbReference type="EMBL" id="QDY69625.1"/>
    </source>
</evidence>
<dbReference type="InterPro" id="IPR000682">
    <property type="entry name" value="PCMT"/>
</dbReference>
<dbReference type="PANTHER" id="PTHR11579">
    <property type="entry name" value="PROTEIN-L-ISOASPARTATE O-METHYLTRANSFERASE"/>
    <property type="match status" value="1"/>
</dbReference>
<dbReference type="GO" id="GO:0005737">
    <property type="term" value="C:cytoplasm"/>
    <property type="evidence" value="ECO:0007669"/>
    <property type="project" value="TreeGrafter"/>
</dbReference>
<keyword evidence="5" id="KW-1185">Reference proteome</keyword>
<dbReference type="Gene3D" id="3.40.50.150">
    <property type="entry name" value="Vaccinia Virus protein VP39"/>
    <property type="match status" value="1"/>
</dbReference>
<name>A0A5B8I7B4_9RHOB</name>
<gene>
    <name evidence="4" type="ORF">FPZ52_08310</name>
</gene>
<dbReference type="PANTHER" id="PTHR11579:SF18">
    <property type="entry name" value="PROTEIN-L-ISOASPARTATE O-METHYLTRANSFERASE"/>
    <property type="match status" value="1"/>
</dbReference>
<proteinExistence type="inferred from homology"/>
<keyword evidence="4" id="KW-0808">Transferase</keyword>
<dbReference type="KEGG" id="lit:FPZ52_08310"/>
<dbReference type="SUPFAM" id="SSF53335">
    <property type="entry name" value="S-adenosyl-L-methionine-dependent methyltransferases"/>
    <property type="match status" value="1"/>
</dbReference>
<accession>A0A5B8I7B4</accession>
<keyword evidence="4" id="KW-0489">Methyltransferase</keyword>
<dbReference type="GO" id="GO:0032259">
    <property type="term" value="P:methylation"/>
    <property type="evidence" value="ECO:0007669"/>
    <property type="project" value="UniProtKB-KW"/>
</dbReference>
<dbReference type="EMBL" id="CP042261">
    <property type="protein sequence ID" value="QDY69625.1"/>
    <property type="molecule type" value="Genomic_DNA"/>
</dbReference>
<dbReference type="CDD" id="cd02440">
    <property type="entry name" value="AdoMet_MTases"/>
    <property type="match status" value="1"/>
</dbReference>
<organism evidence="4 5">
    <name type="scientific">Qingshengfaniella alkalisoli</name>
    <dbReference type="NCBI Taxonomy" id="2599296"/>
    <lineage>
        <taxon>Bacteria</taxon>
        <taxon>Pseudomonadati</taxon>
        <taxon>Pseudomonadota</taxon>
        <taxon>Alphaproteobacteria</taxon>
        <taxon>Rhodobacterales</taxon>
        <taxon>Paracoccaceae</taxon>
        <taxon>Qingshengfaniella</taxon>
    </lineage>
</organism>
<protein>
    <recommendedName>
        <fullName evidence="2">Protein-L-isoaspartate O-methyltransferase</fullName>
    </recommendedName>
    <alternativeName>
        <fullName evidence="3">Protein L-isoaspartyl methyltransferase</fullName>
    </alternativeName>
</protein>
<evidence type="ECO:0000313" key="5">
    <source>
        <dbReference type="Proteomes" id="UP000318483"/>
    </source>
</evidence>
<dbReference type="GO" id="GO:0004719">
    <property type="term" value="F:protein-L-isoaspartate (D-aspartate) O-methyltransferase activity"/>
    <property type="evidence" value="ECO:0007669"/>
    <property type="project" value="InterPro"/>
</dbReference>
<sequence>MPDFASRRVTMVDTQVRPSDVTQFPIIEAMLNIPREVYVPAEKQETAYLGENMPLGNGRYLLEPRTFSKMLNGLNLRGDELVLDLGCGLGYSTAVIAHIVEAVVALEVDAQLANEAETTLGEQGVDNAAVINAPLFEGAPKHGPYDAIMVEGAIERFPDALSDQLKEGGRVAAVFAENELGVVRIGHKIDGQITWRYEFNASAPVLDGFGKETEFAL</sequence>
<dbReference type="Pfam" id="PF01135">
    <property type="entry name" value="PCMT"/>
    <property type="match status" value="1"/>
</dbReference>
<reference evidence="4 5" key="1">
    <citation type="submission" date="2019-07" db="EMBL/GenBank/DDBJ databases">
        <title>Litoreibacter alkalisoli sp. nov., isolated from saline-alkaline soil.</title>
        <authorList>
            <person name="Wang S."/>
            <person name="Xu L."/>
            <person name="Xing Y.-T."/>
            <person name="Sun J.-Q."/>
        </authorList>
    </citation>
    <scope>NUCLEOTIDE SEQUENCE [LARGE SCALE GENOMIC DNA]</scope>
    <source>
        <strain evidence="4 5">LN3S51</strain>
    </source>
</reference>
<evidence type="ECO:0000256" key="3">
    <source>
        <dbReference type="ARBA" id="ARBA00030757"/>
    </source>
</evidence>